<accession>A0A5A9XIA8</accession>
<dbReference type="GO" id="GO:0005886">
    <property type="term" value="C:plasma membrane"/>
    <property type="evidence" value="ECO:0007669"/>
    <property type="project" value="UniProtKB-SubCell"/>
</dbReference>
<dbReference type="HAMAP" id="MF_00445">
    <property type="entry name" value="NDH1_NuoN_1"/>
    <property type="match status" value="1"/>
</dbReference>
<feature type="transmembrane region" description="Helical" evidence="5">
    <location>
        <begin position="151"/>
        <end position="172"/>
    </location>
</feature>
<feature type="transmembrane region" description="Helical" evidence="5">
    <location>
        <begin position="394"/>
        <end position="418"/>
    </location>
</feature>
<evidence type="ECO:0000259" key="7">
    <source>
        <dbReference type="Pfam" id="PF00361"/>
    </source>
</evidence>
<dbReference type="EC" id="7.1.1.-" evidence="5"/>
<dbReference type="AlphaFoldDB" id="A0A5A9XIA8"/>
<feature type="transmembrane region" description="Helical" evidence="5">
    <location>
        <begin position="6"/>
        <end position="26"/>
    </location>
</feature>
<sequence length="467" mass="48060">MTNADLMAFMPLIILSGGSVVVLLAGAVRPGGWLYELALAFVVAALVWTIAIPATAAMPGLAVTPFSRFFAVFLDGTGLVALLLASGYNKRRGIVGEEYPATLLFALTGMGAACAASDLLMLFLGLEAFTFAFYILVAVERDSVRGGEAGLKYLLNGTLSAAILAMGIALVYCSRGTLKLAELALQAAPPEPLFLAGVCMVLVGLAFKLSWVPAHLWTPDVYQGAPAPVTALLSTASKGASVAALLLVLPLAAVWCGGHDILWGLALATLVCGNLAALVQSSIKRLLAWSSVAQMGYVALAFVALPAGGARAALFYIVAYAAAGLASFGAVAVLSDGTDRDAIEQYRGLGYRNPLAGAALAVALFSLAGIPPAAGFMAKFAVFSAALRAGETALAVVGVLSALVAVFFYLRVVVALYMRPADGREAAVRSLSISEGIALAIPTAAILFLGLYPSPLLDVVAHLLRLP</sequence>
<feature type="transmembrane region" description="Helical" evidence="5">
    <location>
        <begin position="261"/>
        <end position="279"/>
    </location>
</feature>
<dbReference type="InterPro" id="IPR001750">
    <property type="entry name" value="ND/Mrp_TM"/>
</dbReference>
<keyword evidence="5" id="KW-0520">NAD</keyword>
<keyword evidence="9" id="KW-1185">Reference proteome</keyword>
<dbReference type="Proteomes" id="UP000324298">
    <property type="component" value="Unassembled WGS sequence"/>
</dbReference>
<keyword evidence="4 5" id="KW-0472">Membrane</keyword>
<dbReference type="GO" id="GO:0008137">
    <property type="term" value="F:NADH dehydrogenase (ubiquinone) activity"/>
    <property type="evidence" value="ECO:0007669"/>
    <property type="project" value="InterPro"/>
</dbReference>
<name>A0A5A9XIA8_9BACT</name>
<dbReference type="RefSeq" id="WP_149307172.1">
    <property type="nucleotide sequence ID" value="NZ_SRSD01000004.1"/>
</dbReference>
<feature type="transmembrane region" description="Helical" evidence="5">
    <location>
        <begin position="430"/>
        <end position="452"/>
    </location>
</feature>
<evidence type="ECO:0000256" key="3">
    <source>
        <dbReference type="ARBA" id="ARBA00022989"/>
    </source>
</evidence>
<feature type="transmembrane region" description="Helical" evidence="5">
    <location>
        <begin position="97"/>
        <end position="113"/>
    </location>
</feature>
<feature type="transmembrane region" description="Helical" evidence="5">
    <location>
        <begin position="192"/>
        <end position="211"/>
    </location>
</feature>
<feature type="transmembrane region" description="Helical" evidence="5">
    <location>
        <begin position="119"/>
        <end position="139"/>
    </location>
</feature>
<dbReference type="Pfam" id="PF00361">
    <property type="entry name" value="Proton_antipo_M"/>
    <property type="match status" value="1"/>
</dbReference>
<feature type="transmembrane region" description="Helical" evidence="5">
    <location>
        <begin position="355"/>
        <end position="374"/>
    </location>
</feature>
<feature type="domain" description="NADH:quinone oxidoreductase/Mrp antiporter transmembrane" evidence="7">
    <location>
        <begin position="116"/>
        <end position="403"/>
    </location>
</feature>
<evidence type="ECO:0000313" key="9">
    <source>
        <dbReference type="Proteomes" id="UP000324298"/>
    </source>
</evidence>
<keyword evidence="5" id="KW-1003">Cell membrane</keyword>
<dbReference type="OrthoDB" id="9805769at2"/>
<dbReference type="GO" id="GO:0050136">
    <property type="term" value="F:NADH dehydrogenase (quinone) (non-electrogenic) activity"/>
    <property type="evidence" value="ECO:0007669"/>
    <property type="project" value="UniProtKB-UniRule"/>
</dbReference>
<dbReference type="PANTHER" id="PTHR22773">
    <property type="entry name" value="NADH DEHYDROGENASE"/>
    <property type="match status" value="1"/>
</dbReference>
<dbReference type="GO" id="GO:0012505">
    <property type="term" value="C:endomembrane system"/>
    <property type="evidence" value="ECO:0007669"/>
    <property type="project" value="UniProtKB-SubCell"/>
</dbReference>
<dbReference type="NCBIfam" id="TIGR01770">
    <property type="entry name" value="NDH_I_N"/>
    <property type="match status" value="1"/>
</dbReference>
<comment type="subunit">
    <text evidence="5">NDH-1 is composed of 14 different subunits. Subunits NuoA, H, J, K, L, M, N constitute the membrane sector of the complex.</text>
</comment>
<keyword evidence="2 5" id="KW-0812">Transmembrane</keyword>
<comment type="catalytic activity">
    <reaction evidence="5">
        <text>a quinone + NADH + 5 H(+)(in) = a quinol + NAD(+) + 4 H(+)(out)</text>
        <dbReference type="Rhea" id="RHEA:57888"/>
        <dbReference type="ChEBI" id="CHEBI:15378"/>
        <dbReference type="ChEBI" id="CHEBI:24646"/>
        <dbReference type="ChEBI" id="CHEBI:57540"/>
        <dbReference type="ChEBI" id="CHEBI:57945"/>
        <dbReference type="ChEBI" id="CHEBI:132124"/>
    </reaction>
</comment>
<feature type="transmembrane region" description="Helical" evidence="5">
    <location>
        <begin position="286"/>
        <end position="307"/>
    </location>
</feature>
<comment type="subcellular location">
    <subcellularLocation>
        <location evidence="5">Cell membrane</location>
        <topology evidence="5">Multi-pass membrane protein</topology>
    </subcellularLocation>
    <subcellularLocation>
        <location evidence="1">Endomembrane system</location>
        <topology evidence="1">Multi-pass membrane protein</topology>
    </subcellularLocation>
    <subcellularLocation>
        <location evidence="6">Membrane</location>
        <topology evidence="6">Multi-pass membrane protein</topology>
    </subcellularLocation>
</comment>
<comment type="function">
    <text evidence="5">NDH-1 shuttles electrons from NADH, via FMN and iron-sulfur (Fe-S) centers, to quinones in the respiratory chain. The immediate electron acceptor for the enzyme in this species is believed to be ubiquinone. Couples the redox reaction to proton translocation (for every two electrons transferred, four hydrogen ions are translocated across the cytoplasmic membrane), and thus conserves the redox energy in a proton gradient.</text>
</comment>
<proteinExistence type="inferred from homology"/>
<evidence type="ECO:0000256" key="6">
    <source>
        <dbReference type="RuleBase" id="RU000320"/>
    </source>
</evidence>
<feature type="transmembrane region" description="Helical" evidence="5">
    <location>
        <begin position="232"/>
        <end position="255"/>
    </location>
</feature>
<dbReference type="EMBL" id="SRSD01000004">
    <property type="protein sequence ID" value="KAA0892235.1"/>
    <property type="molecule type" value="Genomic_DNA"/>
</dbReference>
<evidence type="ECO:0000256" key="2">
    <source>
        <dbReference type="ARBA" id="ARBA00022692"/>
    </source>
</evidence>
<keyword evidence="5" id="KW-1278">Translocase</keyword>
<comment type="caution">
    <text evidence="8">The sequence shown here is derived from an EMBL/GenBank/DDBJ whole genome shotgun (WGS) entry which is preliminary data.</text>
</comment>
<reference evidence="8 9" key="1">
    <citation type="submission" date="2019-04" db="EMBL/GenBank/DDBJ databases">
        <title>Geobacter ruber sp. nov., ferric-reducing bacteria isolated from paddy soil.</title>
        <authorList>
            <person name="Xu Z."/>
            <person name="Masuda Y."/>
            <person name="Itoh H."/>
            <person name="Senoo K."/>
        </authorList>
    </citation>
    <scope>NUCLEOTIDE SEQUENCE [LARGE SCALE GENOMIC DNA]</scope>
    <source>
        <strain evidence="8 9">Red88</strain>
    </source>
</reference>
<keyword evidence="3 5" id="KW-1133">Transmembrane helix</keyword>
<feature type="transmembrane region" description="Helical" evidence="5">
    <location>
        <begin position="313"/>
        <end position="334"/>
    </location>
</feature>
<evidence type="ECO:0000256" key="5">
    <source>
        <dbReference type="HAMAP-Rule" id="MF_00445"/>
    </source>
</evidence>
<comment type="similarity">
    <text evidence="5">Belongs to the complex I subunit 2 family.</text>
</comment>
<keyword evidence="5" id="KW-0874">Quinone</keyword>
<dbReference type="GO" id="GO:0042773">
    <property type="term" value="P:ATP synthesis coupled electron transport"/>
    <property type="evidence" value="ECO:0007669"/>
    <property type="project" value="InterPro"/>
</dbReference>
<protein>
    <recommendedName>
        <fullName evidence="5">NADH-quinone oxidoreductase subunit N</fullName>
        <ecNumber evidence="5">7.1.1.-</ecNumber>
    </recommendedName>
    <alternativeName>
        <fullName evidence="5">NADH dehydrogenase I subunit N</fullName>
    </alternativeName>
    <alternativeName>
        <fullName evidence="5">NDH-1 subunit N</fullName>
    </alternativeName>
</protein>
<keyword evidence="5" id="KW-0830">Ubiquinone</keyword>
<feature type="transmembrane region" description="Helical" evidence="5">
    <location>
        <begin position="66"/>
        <end position="85"/>
    </location>
</feature>
<evidence type="ECO:0000256" key="1">
    <source>
        <dbReference type="ARBA" id="ARBA00004127"/>
    </source>
</evidence>
<dbReference type="InterPro" id="IPR010096">
    <property type="entry name" value="NADH-Q_OxRdtase_suN/2"/>
</dbReference>
<dbReference type="GO" id="GO:0048038">
    <property type="term" value="F:quinone binding"/>
    <property type="evidence" value="ECO:0007669"/>
    <property type="project" value="UniProtKB-KW"/>
</dbReference>
<evidence type="ECO:0000313" key="8">
    <source>
        <dbReference type="EMBL" id="KAA0892235.1"/>
    </source>
</evidence>
<feature type="transmembrane region" description="Helical" evidence="5">
    <location>
        <begin position="33"/>
        <end position="54"/>
    </location>
</feature>
<keyword evidence="5" id="KW-0813">Transport</keyword>
<evidence type="ECO:0000256" key="4">
    <source>
        <dbReference type="ARBA" id="ARBA00023136"/>
    </source>
</evidence>
<gene>
    <name evidence="5" type="primary">nuoN</name>
    <name evidence="8" type="ORF">ET418_08535</name>
</gene>
<organism evidence="8 9">
    <name type="scientific">Oryzomonas rubra</name>
    <dbReference type="NCBI Taxonomy" id="2509454"/>
    <lineage>
        <taxon>Bacteria</taxon>
        <taxon>Pseudomonadati</taxon>
        <taxon>Thermodesulfobacteriota</taxon>
        <taxon>Desulfuromonadia</taxon>
        <taxon>Geobacterales</taxon>
        <taxon>Geobacteraceae</taxon>
        <taxon>Oryzomonas</taxon>
    </lineage>
</organism>